<organism evidence="1 2">
    <name type="scientific">Phytohabitans houttuyneae</name>
    <dbReference type="NCBI Taxonomy" id="1076126"/>
    <lineage>
        <taxon>Bacteria</taxon>
        <taxon>Bacillati</taxon>
        <taxon>Actinomycetota</taxon>
        <taxon>Actinomycetes</taxon>
        <taxon>Micromonosporales</taxon>
        <taxon>Micromonosporaceae</taxon>
    </lineage>
</organism>
<sequence length="283" mass="30534">MQLGAAQNAWLLYRFLTDDDPTEQRRGFLAPTLVNLAGYLAFGSPDTAQASNAAALGRHVYAGLPGDHRLDIASSWSGQALFHHEVAFNPRNPDPPAELLRQRTAAAEAFAIVDPIVQALPDPALTAADLERAAAILRGLIGLLTFGSPDSAPSERAAEAIRSVYANIADRDHRIDVAESWAILSMRHHETSFVPGCPDPADEQRRQRMAAREAARVLVPLGERLPDPAISAADMVRVADLLDRTASLLVFGAPPPPDPETLELQRLANTATALRDRIRSLTA</sequence>
<proteinExistence type="predicted"/>
<protein>
    <submittedName>
        <fullName evidence="1">Uncharacterized protein</fullName>
    </submittedName>
</protein>
<accession>A0A6V8KH41</accession>
<reference evidence="1 2" key="2">
    <citation type="submission" date="2020-03" db="EMBL/GenBank/DDBJ databases">
        <authorList>
            <person name="Ichikawa N."/>
            <person name="Kimura A."/>
            <person name="Kitahashi Y."/>
            <person name="Uohara A."/>
        </authorList>
    </citation>
    <scope>NUCLEOTIDE SEQUENCE [LARGE SCALE GENOMIC DNA]</scope>
    <source>
        <strain evidence="1 2">NBRC 108639</strain>
    </source>
</reference>
<evidence type="ECO:0000313" key="2">
    <source>
        <dbReference type="Proteomes" id="UP000482800"/>
    </source>
</evidence>
<dbReference type="Proteomes" id="UP000482800">
    <property type="component" value="Unassembled WGS sequence"/>
</dbReference>
<gene>
    <name evidence="1" type="ORF">Phou_051970</name>
</gene>
<comment type="caution">
    <text evidence="1">The sequence shown here is derived from an EMBL/GenBank/DDBJ whole genome shotgun (WGS) entry which is preliminary data.</text>
</comment>
<dbReference type="EMBL" id="BLPF01000002">
    <property type="protein sequence ID" value="GFJ81017.1"/>
    <property type="molecule type" value="Genomic_DNA"/>
</dbReference>
<reference evidence="1 2" key="1">
    <citation type="submission" date="2020-03" db="EMBL/GenBank/DDBJ databases">
        <title>Whole genome shotgun sequence of Phytohabitans houttuyneae NBRC 108639.</title>
        <authorList>
            <person name="Komaki H."/>
            <person name="Tamura T."/>
        </authorList>
    </citation>
    <scope>NUCLEOTIDE SEQUENCE [LARGE SCALE GENOMIC DNA]</scope>
    <source>
        <strain evidence="1 2">NBRC 108639</strain>
    </source>
</reference>
<name>A0A6V8KH41_9ACTN</name>
<evidence type="ECO:0000313" key="1">
    <source>
        <dbReference type="EMBL" id="GFJ81017.1"/>
    </source>
</evidence>
<keyword evidence="2" id="KW-1185">Reference proteome</keyword>
<dbReference type="AlphaFoldDB" id="A0A6V8KH41"/>